<evidence type="ECO:0000313" key="2">
    <source>
        <dbReference type="Proteomes" id="UP000243904"/>
    </source>
</evidence>
<proteinExistence type="predicted"/>
<sequence length="54" mass="6341">MSASARMIMELNIRHYRGLLRTETDTSKRQIISKLLAEEEAQLAELQTRTDKHR</sequence>
<keyword evidence="2" id="KW-1185">Reference proteome</keyword>
<protein>
    <submittedName>
        <fullName evidence="1">Uncharacterized protein</fullName>
    </submittedName>
</protein>
<evidence type="ECO:0000313" key="1">
    <source>
        <dbReference type="EMBL" id="SDT56833.1"/>
    </source>
</evidence>
<gene>
    <name evidence="1" type="ORF">SAMN05444158_7111</name>
</gene>
<organism evidence="1 2">
    <name type="scientific">Bradyrhizobium canariense</name>
    <dbReference type="NCBI Taxonomy" id="255045"/>
    <lineage>
        <taxon>Bacteria</taxon>
        <taxon>Pseudomonadati</taxon>
        <taxon>Pseudomonadota</taxon>
        <taxon>Alphaproteobacteria</taxon>
        <taxon>Hyphomicrobiales</taxon>
        <taxon>Nitrobacteraceae</taxon>
        <taxon>Bradyrhizobium</taxon>
    </lineage>
</organism>
<dbReference type="EMBL" id="LT629750">
    <property type="protein sequence ID" value="SDT56833.1"/>
    <property type="molecule type" value="Genomic_DNA"/>
</dbReference>
<dbReference type="Proteomes" id="UP000243904">
    <property type="component" value="Chromosome I"/>
</dbReference>
<reference evidence="2" key="1">
    <citation type="submission" date="2016-10" db="EMBL/GenBank/DDBJ databases">
        <authorList>
            <person name="Varghese N."/>
            <person name="Submissions S."/>
        </authorList>
    </citation>
    <scope>NUCLEOTIDE SEQUENCE [LARGE SCALE GENOMIC DNA]</scope>
    <source>
        <strain evidence="2">GAS369</strain>
    </source>
</reference>
<accession>A0A1H2BF05</accession>
<dbReference type="AlphaFoldDB" id="A0A1H2BF05"/>
<name>A0A1H2BF05_9BRAD</name>